<dbReference type="SUPFAM" id="SSF56059">
    <property type="entry name" value="Glutathione synthetase ATP-binding domain-like"/>
    <property type="match status" value="1"/>
</dbReference>
<dbReference type="Gene3D" id="3.30.470.20">
    <property type="entry name" value="ATP-grasp fold, B domain"/>
    <property type="match status" value="1"/>
</dbReference>
<dbReference type="PANTHER" id="PTHR23132">
    <property type="entry name" value="D-ALANINE--D-ALANINE LIGASE"/>
    <property type="match status" value="1"/>
</dbReference>
<proteinExistence type="inferred from homology"/>
<comment type="similarity">
    <text evidence="1">Belongs to the D-alanine--D-alanine ligase family.</text>
</comment>
<dbReference type="RefSeq" id="WP_014260156.1">
    <property type="nucleotide sequence ID" value="NC_016629.1"/>
</dbReference>
<keyword evidence="6" id="KW-1185">Reference proteome</keyword>
<dbReference type="EMBL" id="CP003221">
    <property type="protein sequence ID" value="EGJ50411.1"/>
    <property type="molecule type" value="Genomic_DNA"/>
</dbReference>
<dbReference type="KEGG" id="daf:Desaf_2082"/>
<dbReference type="STRING" id="690850.Desaf_2082"/>
<name>F3Z3N9_DESAF</name>
<dbReference type="Proteomes" id="UP000007844">
    <property type="component" value="Chromosome"/>
</dbReference>
<evidence type="ECO:0000256" key="2">
    <source>
        <dbReference type="ARBA" id="ARBA00022598"/>
    </source>
</evidence>
<dbReference type="AlphaFoldDB" id="F3Z3N9"/>
<keyword evidence="3" id="KW-0067">ATP-binding</keyword>
<dbReference type="GO" id="GO:0046872">
    <property type="term" value="F:metal ion binding"/>
    <property type="evidence" value="ECO:0007669"/>
    <property type="project" value="InterPro"/>
</dbReference>
<evidence type="ECO:0000256" key="3">
    <source>
        <dbReference type="PROSITE-ProRule" id="PRU00409"/>
    </source>
</evidence>
<keyword evidence="2 5" id="KW-0436">Ligase</keyword>
<dbReference type="InterPro" id="IPR011761">
    <property type="entry name" value="ATP-grasp"/>
</dbReference>
<dbReference type="PANTHER" id="PTHR23132:SF23">
    <property type="entry name" value="D-ALANINE--D-ALANINE LIGASE B"/>
    <property type="match status" value="1"/>
</dbReference>
<keyword evidence="3" id="KW-0547">Nucleotide-binding</keyword>
<dbReference type="GO" id="GO:0008716">
    <property type="term" value="F:D-alanine-D-alanine ligase activity"/>
    <property type="evidence" value="ECO:0007669"/>
    <property type="project" value="InterPro"/>
</dbReference>
<dbReference type="InterPro" id="IPR011095">
    <property type="entry name" value="Dala_Dala_lig_C"/>
</dbReference>
<evidence type="ECO:0000313" key="5">
    <source>
        <dbReference type="EMBL" id="EGJ50411.1"/>
    </source>
</evidence>
<dbReference type="Gene3D" id="3.30.1490.20">
    <property type="entry name" value="ATP-grasp fold, A domain"/>
    <property type="match status" value="1"/>
</dbReference>
<dbReference type="PROSITE" id="PS50975">
    <property type="entry name" value="ATP_GRASP"/>
    <property type="match status" value="1"/>
</dbReference>
<protein>
    <submittedName>
        <fullName evidence="5">D-alanine--D-alanine ligase domain protein</fullName>
    </submittedName>
</protein>
<accession>F3Z3N9</accession>
<dbReference type="eggNOG" id="COG1181">
    <property type="taxonomic scope" value="Bacteria"/>
</dbReference>
<evidence type="ECO:0000313" key="6">
    <source>
        <dbReference type="Proteomes" id="UP000007844"/>
    </source>
</evidence>
<dbReference type="Pfam" id="PF07478">
    <property type="entry name" value="Dala_Dala_lig_C"/>
    <property type="match status" value="1"/>
</dbReference>
<dbReference type="GO" id="GO:0005524">
    <property type="term" value="F:ATP binding"/>
    <property type="evidence" value="ECO:0007669"/>
    <property type="project" value="UniProtKB-UniRule"/>
</dbReference>
<dbReference type="HOGENOM" id="CLU_039268_2_0_7"/>
<reference evidence="5 6" key="1">
    <citation type="journal article" date="2011" name="J. Bacteriol.">
        <title>Genome sequence of the mercury-methylating and pleomorphic Desulfovibrio africanus Strain Walvis Bay.</title>
        <authorList>
            <person name="Brown S.D."/>
            <person name="Wall J.D."/>
            <person name="Kucken A.M."/>
            <person name="Gilmour C.C."/>
            <person name="Podar M."/>
            <person name="Brandt C.C."/>
            <person name="Teshima H."/>
            <person name="Detter J.C."/>
            <person name="Han C.S."/>
            <person name="Land M.L."/>
            <person name="Lucas S."/>
            <person name="Han J."/>
            <person name="Pennacchio L."/>
            <person name="Nolan M."/>
            <person name="Pitluck S."/>
            <person name="Woyke T."/>
            <person name="Goodwin L."/>
            <person name="Palumbo A.V."/>
            <person name="Elias D.A."/>
        </authorList>
    </citation>
    <scope>NUCLEOTIDE SEQUENCE [LARGE SCALE GENOMIC DNA]</scope>
    <source>
        <strain evidence="5 6">Walvis Bay</strain>
    </source>
</reference>
<sequence>MRVAILYNLPAGDRPDEADTLVQVRAVRQALFAMDHMPIGVAFSLDLDDARGTLAAMRPNCVFNLVEDVGGSSRLAHLAPALLEHMGMPFTGCGSESMLLSTSKLACKRVLTAAGIPTPPWSEGLPEETSFVPGRYILKSVYEHASLGLDETSVVQASSPADLAKPLARRRERFGGRWFAEGFVDGREFNIAVIDGPNGPEVLPHAEIVFRGFSKERLRIVGYRAKWDEDSFEYENTQRRFDFPDKDAQILAQLSQSALGCWRAFGLTGYARVDFRVAEDGTPWIIDVNANPCLSPDAGFAAAAGRAGMDFTALVSRVLEIGAANTRNGRPAQTSTGCASA</sequence>
<evidence type="ECO:0000256" key="1">
    <source>
        <dbReference type="ARBA" id="ARBA00010871"/>
    </source>
</evidence>
<gene>
    <name evidence="5" type="ORF">Desaf_2082</name>
</gene>
<feature type="domain" description="ATP-grasp" evidence="4">
    <location>
        <begin position="108"/>
        <end position="320"/>
    </location>
</feature>
<evidence type="ECO:0000259" key="4">
    <source>
        <dbReference type="PROSITE" id="PS50975"/>
    </source>
</evidence>
<dbReference type="InterPro" id="IPR013815">
    <property type="entry name" value="ATP_grasp_subdomain_1"/>
</dbReference>
<organism evidence="5 6">
    <name type="scientific">Desulfocurvibacter africanus subsp. africanus str. Walvis Bay</name>
    <dbReference type="NCBI Taxonomy" id="690850"/>
    <lineage>
        <taxon>Bacteria</taxon>
        <taxon>Pseudomonadati</taxon>
        <taxon>Thermodesulfobacteriota</taxon>
        <taxon>Desulfovibrionia</taxon>
        <taxon>Desulfovibrionales</taxon>
        <taxon>Desulfovibrionaceae</taxon>
        <taxon>Desulfocurvibacter</taxon>
    </lineage>
</organism>